<dbReference type="AlphaFoldDB" id="A0A5D0TR96"/>
<dbReference type="InterPro" id="IPR051678">
    <property type="entry name" value="AGP_Transferase"/>
</dbReference>
<gene>
    <name evidence="1" type="ORF">FXF65_35505</name>
</gene>
<comment type="caution">
    <text evidence="1">The sequence shown here is derived from an EMBL/GenBank/DDBJ whole genome shotgun (WGS) entry which is preliminary data.</text>
</comment>
<reference evidence="1 2" key="1">
    <citation type="submission" date="2019-08" db="EMBL/GenBank/DDBJ databases">
        <title>Actinomadura sp. nov. CYP1-5 isolated from mountain soil.</title>
        <authorList>
            <person name="Songsumanus A."/>
            <person name="Kuncharoen N."/>
            <person name="Kudo T."/>
            <person name="Yuki M."/>
            <person name="Igarashi Y."/>
            <person name="Tanasupawat S."/>
        </authorList>
    </citation>
    <scope>NUCLEOTIDE SEQUENCE [LARGE SCALE GENOMIC DNA]</scope>
    <source>
        <strain evidence="1 2">GKU157</strain>
    </source>
</reference>
<name>A0A5D0TR96_9ACTN</name>
<dbReference type="OrthoDB" id="2570531at2"/>
<evidence type="ECO:0000313" key="1">
    <source>
        <dbReference type="EMBL" id="TYC08851.1"/>
    </source>
</evidence>
<dbReference type="Gene3D" id="3.90.1200.10">
    <property type="match status" value="1"/>
</dbReference>
<protein>
    <submittedName>
        <fullName evidence="1">Aminoglycoside phosphotransferase family protein</fullName>
    </submittedName>
</protein>
<sequence>MDTVTGTRLRWESTPAHVRAGVEALLKGRVVEAVSQPGGFSPGVAARLLLDDGRRAFAKSVGPELNPDSPGIHRAEARIAAALPASAPVPRLLGSLDHDGWVTLVFEDVDGRHPREPWSDADLSRVLAALGELASAMTPSPVDAPTLAERFGDAFRGWRVLSASADPGRDLANLDPWARTNLARLAALESEWEDAAAGTTLAHADIRADNVLLTADRVVVVDWPWACLAAPWFDLLAMLPSVRMQGGPPSDDVFTAHPLGRDADAEAVTRVVAALAGFFVEQGLRPPPPGLPTLREFQRAQGVEALAWLRRRLERLS</sequence>
<dbReference type="EMBL" id="VSFF01000015">
    <property type="protein sequence ID" value="TYC08851.1"/>
    <property type="molecule type" value="Genomic_DNA"/>
</dbReference>
<dbReference type="PANTHER" id="PTHR21310:SF15">
    <property type="entry name" value="AMINOGLYCOSIDE PHOSPHOTRANSFERASE DOMAIN-CONTAINING PROTEIN"/>
    <property type="match status" value="1"/>
</dbReference>
<dbReference type="SUPFAM" id="SSF56112">
    <property type="entry name" value="Protein kinase-like (PK-like)"/>
    <property type="match status" value="1"/>
</dbReference>
<organism evidence="1 2">
    <name type="scientific">Actinomadura syzygii</name>
    <dbReference type="NCBI Taxonomy" id="1427538"/>
    <lineage>
        <taxon>Bacteria</taxon>
        <taxon>Bacillati</taxon>
        <taxon>Actinomycetota</taxon>
        <taxon>Actinomycetes</taxon>
        <taxon>Streptosporangiales</taxon>
        <taxon>Thermomonosporaceae</taxon>
        <taxon>Actinomadura</taxon>
    </lineage>
</organism>
<accession>A0A5D0TR96</accession>
<dbReference type="GO" id="GO:0016740">
    <property type="term" value="F:transferase activity"/>
    <property type="evidence" value="ECO:0007669"/>
    <property type="project" value="UniProtKB-KW"/>
</dbReference>
<dbReference type="PANTHER" id="PTHR21310">
    <property type="entry name" value="AMINOGLYCOSIDE PHOSPHOTRANSFERASE-RELATED-RELATED"/>
    <property type="match status" value="1"/>
</dbReference>
<dbReference type="RefSeq" id="WP_148354471.1">
    <property type="nucleotide sequence ID" value="NZ_JBHSBF010000032.1"/>
</dbReference>
<evidence type="ECO:0000313" key="2">
    <source>
        <dbReference type="Proteomes" id="UP000322634"/>
    </source>
</evidence>
<dbReference type="InterPro" id="IPR011009">
    <property type="entry name" value="Kinase-like_dom_sf"/>
</dbReference>
<keyword evidence="1" id="KW-0808">Transferase</keyword>
<keyword evidence="2" id="KW-1185">Reference proteome</keyword>
<dbReference type="Proteomes" id="UP000322634">
    <property type="component" value="Unassembled WGS sequence"/>
</dbReference>
<proteinExistence type="predicted"/>
<dbReference type="Gene3D" id="3.30.200.20">
    <property type="entry name" value="Phosphorylase Kinase, domain 1"/>
    <property type="match status" value="1"/>
</dbReference>